<comment type="pathway">
    <text evidence="3 4">Cofactor biosynthesis; coenzyme A biosynthesis; CoA from (R)-pantothenate: step 2/5.</text>
</comment>
<feature type="domain" description="DNA/pantothenate metabolism flavoprotein C-terminal" evidence="6">
    <location>
        <begin position="204"/>
        <end position="413"/>
    </location>
</feature>
<evidence type="ECO:0000256" key="1">
    <source>
        <dbReference type="ARBA" id="ARBA00022793"/>
    </source>
</evidence>
<dbReference type="InterPro" id="IPR035929">
    <property type="entry name" value="CoaB-like_sf"/>
</dbReference>
<dbReference type="EC" id="4.1.1.36" evidence="3"/>
<organism evidence="7">
    <name type="scientific">uncultured Solirubrobacteraceae bacterium</name>
    <dbReference type="NCBI Taxonomy" id="1162706"/>
    <lineage>
        <taxon>Bacteria</taxon>
        <taxon>Bacillati</taxon>
        <taxon>Actinomycetota</taxon>
        <taxon>Thermoleophilia</taxon>
        <taxon>Solirubrobacterales</taxon>
        <taxon>Solirubrobacteraceae</taxon>
        <taxon>environmental samples</taxon>
    </lineage>
</organism>
<reference evidence="7" key="1">
    <citation type="submission" date="2020-02" db="EMBL/GenBank/DDBJ databases">
        <authorList>
            <person name="Meier V. D."/>
        </authorList>
    </citation>
    <scope>NUCLEOTIDE SEQUENCE</scope>
    <source>
        <strain evidence="7">AVDCRST_MAG67</strain>
    </source>
</reference>
<dbReference type="InterPro" id="IPR007085">
    <property type="entry name" value="DNA/pantothenate-metab_flavo_C"/>
</dbReference>
<dbReference type="EC" id="6.3.2.5" evidence="3"/>
<dbReference type="SUPFAM" id="SSF52507">
    <property type="entry name" value="Homo-oligomeric flavin-containing Cys decarboxylases, HFCD"/>
    <property type="match status" value="1"/>
</dbReference>
<evidence type="ECO:0000259" key="5">
    <source>
        <dbReference type="Pfam" id="PF02441"/>
    </source>
</evidence>
<feature type="region of interest" description="Phosphopantothenoylcysteine decarboxylase" evidence="3">
    <location>
        <begin position="1"/>
        <end position="207"/>
    </location>
</feature>
<dbReference type="PANTHER" id="PTHR14359:SF6">
    <property type="entry name" value="PHOSPHOPANTOTHENOYLCYSTEINE DECARBOXYLASE"/>
    <property type="match status" value="1"/>
</dbReference>
<evidence type="ECO:0000259" key="6">
    <source>
        <dbReference type="Pfam" id="PF04127"/>
    </source>
</evidence>
<dbReference type="GO" id="GO:0004633">
    <property type="term" value="F:phosphopantothenoylcysteine decarboxylase activity"/>
    <property type="evidence" value="ECO:0007669"/>
    <property type="project" value="UniProtKB-UniRule"/>
</dbReference>
<comment type="similarity">
    <text evidence="3 4">In the N-terminal section; belongs to the HFCD (homo-oligomeric flavin containing Cys decarboxylase) superfamily.</text>
</comment>
<dbReference type="HAMAP" id="MF_02225">
    <property type="entry name" value="CoaBC"/>
    <property type="match status" value="1"/>
</dbReference>
<evidence type="ECO:0000313" key="7">
    <source>
        <dbReference type="EMBL" id="CAA9506910.1"/>
    </source>
</evidence>
<keyword evidence="1 3" id="KW-0210">Decarboxylase</keyword>
<sequence length="427" mass="43784">MARRRRILLGVSGGIAAYKALELVRLATAAGHAVRVVQTPASQRFIGAASFAALTGAPVLVDEFERDPARGAFPGDPQPDHDPLSHLELAANADIYVIAPASANTVAKLAAGLADNLLTSAALAATCPLLVAPAMNNHMWAHPATQDNVALLRARGVTVLEPPTGRLASTGEQGAGRLPEPRALLEAVEALTRPPLAAPSADLVGLRVLVTAGGTREPIDAVRFVGNRSSGRMGFALAAAAADLGAAVTVVAANVALPRDPRVAYVDVETAAELQDACAAAFGEADVLLMAAAVADFRPAASLAGKLKKAGEERLRVELERTPDILTGLAAVRRPDQTLVGFAAEHGDGALAYAREKLAHKGLDAIVVNDVARADIGFDAVHNEVTILTAGGETHVARASKAHVARAVLDVVAGLREPTAEAAGPAS</sequence>
<comment type="catalytic activity">
    <reaction evidence="3 4">
        <text>N-[(R)-4-phosphopantothenoyl]-L-cysteine + H(+) = (R)-4'-phosphopantetheine + CO2</text>
        <dbReference type="Rhea" id="RHEA:16793"/>
        <dbReference type="ChEBI" id="CHEBI:15378"/>
        <dbReference type="ChEBI" id="CHEBI:16526"/>
        <dbReference type="ChEBI" id="CHEBI:59458"/>
        <dbReference type="ChEBI" id="CHEBI:61723"/>
        <dbReference type="EC" id="4.1.1.36"/>
    </reaction>
</comment>
<keyword evidence="3 4" id="KW-0288">FMN</keyword>
<feature type="binding site" evidence="3">
    <location>
        <begin position="323"/>
        <end position="326"/>
    </location>
    <ligand>
        <name>CTP</name>
        <dbReference type="ChEBI" id="CHEBI:37563"/>
    </ligand>
</feature>
<feature type="binding site" evidence="3">
    <location>
        <position position="357"/>
    </location>
    <ligand>
        <name>CTP</name>
        <dbReference type="ChEBI" id="CHEBI:37563"/>
    </ligand>
</feature>
<dbReference type="PANTHER" id="PTHR14359">
    <property type="entry name" value="HOMO-OLIGOMERIC FLAVIN CONTAINING CYS DECARBOXYLASE FAMILY"/>
    <property type="match status" value="1"/>
</dbReference>
<protein>
    <recommendedName>
        <fullName evidence="3">Coenzyme A biosynthesis bifunctional protein CoaBC</fullName>
    </recommendedName>
    <alternativeName>
        <fullName evidence="3">DNA/pantothenate metabolism flavoprotein</fullName>
    </alternativeName>
    <alternativeName>
        <fullName evidence="3">Phosphopantothenoylcysteine synthetase/decarboxylase</fullName>
        <shortName evidence="3">PPCS-PPCDC</shortName>
    </alternativeName>
    <domain>
        <recommendedName>
            <fullName evidence="3">Phosphopantothenoylcysteine decarboxylase</fullName>
            <shortName evidence="3">PPC decarboxylase</shortName>
            <shortName evidence="3">PPC-DC</shortName>
            <ecNumber evidence="3">4.1.1.36</ecNumber>
        </recommendedName>
        <alternativeName>
            <fullName evidence="3">CoaC</fullName>
        </alternativeName>
    </domain>
    <domain>
        <recommendedName>
            <fullName evidence="3">Phosphopantothenate--cysteine ligase</fullName>
            <ecNumber evidence="3">6.3.2.5</ecNumber>
        </recommendedName>
        <alternativeName>
            <fullName evidence="3">CoaB</fullName>
        </alternativeName>
        <alternativeName>
            <fullName evidence="3">Phosphopantothenoylcysteine synthetase</fullName>
            <shortName evidence="3">PPC synthetase</shortName>
            <shortName evidence="3">PPC-S</shortName>
        </alternativeName>
    </domain>
</protein>
<keyword evidence="3" id="KW-0511">Multifunctional enzyme</keyword>
<evidence type="ECO:0000256" key="2">
    <source>
        <dbReference type="ARBA" id="ARBA00023239"/>
    </source>
</evidence>
<feature type="binding site" evidence="3">
    <location>
        <position position="342"/>
    </location>
    <ligand>
        <name>CTP</name>
        <dbReference type="ChEBI" id="CHEBI:37563"/>
    </ligand>
</feature>
<feature type="region of interest" description="Phosphopantothenate--cysteine ligase" evidence="3">
    <location>
        <begin position="208"/>
        <end position="427"/>
    </location>
</feature>
<feature type="binding site" evidence="3">
    <location>
        <position position="296"/>
    </location>
    <ligand>
        <name>CTP</name>
        <dbReference type="ChEBI" id="CHEBI:37563"/>
    </ligand>
</feature>
<dbReference type="GO" id="GO:0071513">
    <property type="term" value="C:phosphopantothenoylcysteine decarboxylase complex"/>
    <property type="evidence" value="ECO:0007669"/>
    <property type="project" value="TreeGrafter"/>
</dbReference>
<comment type="caution">
    <text evidence="3">Lacks conserved residue(s) required for the propagation of feature annotation.</text>
</comment>
<comment type="cofactor">
    <cofactor evidence="3">
        <name>FMN</name>
        <dbReference type="ChEBI" id="CHEBI:58210"/>
    </cofactor>
    <text evidence="3">Binds 1 FMN per subunit.</text>
</comment>
<comment type="function">
    <text evidence="3">Catalyzes two sequential steps in the biosynthesis of coenzyme A. In the first step cysteine is conjugated to 4'-phosphopantothenate to form 4-phosphopantothenoylcysteine. In the second step the latter compound is decarboxylated to form 4'-phosphopantotheine.</text>
</comment>
<evidence type="ECO:0000256" key="3">
    <source>
        <dbReference type="HAMAP-Rule" id="MF_02225"/>
    </source>
</evidence>
<proteinExistence type="inferred from homology"/>
<keyword evidence="3 4" id="KW-0285">Flavoprotein</keyword>
<keyword evidence="3" id="KW-0460">Magnesium</keyword>
<dbReference type="GO" id="GO:0010181">
    <property type="term" value="F:FMN binding"/>
    <property type="evidence" value="ECO:0007669"/>
    <property type="project" value="UniProtKB-UniRule"/>
</dbReference>
<dbReference type="InterPro" id="IPR036551">
    <property type="entry name" value="Flavin_trans-like"/>
</dbReference>
<dbReference type="GO" id="GO:0015941">
    <property type="term" value="P:pantothenate catabolic process"/>
    <property type="evidence" value="ECO:0007669"/>
    <property type="project" value="InterPro"/>
</dbReference>
<keyword evidence="2 3" id="KW-0456">Lyase</keyword>
<evidence type="ECO:0000256" key="4">
    <source>
        <dbReference type="RuleBase" id="RU364078"/>
    </source>
</evidence>
<comment type="cofactor">
    <cofactor evidence="3">
        <name>Mg(2+)</name>
        <dbReference type="ChEBI" id="CHEBI:18420"/>
    </cofactor>
</comment>
<feature type="domain" description="Flavoprotein" evidence="5">
    <location>
        <begin position="6"/>
        <end position="187"/>
    </location>
</feature>
<dbReference type="Gene3D" id="3.40.50.1950">
    <property type="entry name" value="Flavin prenyltransferase-like"/>
    <property type="match status" value="1"/>
</dbReference>
<dbReference type="GO" id="GO:0015937">
    <property type="term" value="P:coenzyme A biosynthetic process"/>
    <property type="evidence" value="ECO:0007669"/>
    <property type="project" value="UniProtKB-UniRule"/>
</dbReference>
<name>A0A6J4SW85_9ACTN</name>
<feature type="binding site" evidence="3">
    <location>
        <position position="306"/>
    </location>
    <ligand>
        <name>CTP</name>
        <dbReference type="ChEBI" id="CHEBI:37563"/>
    </ligand>
</feature>
<dbReference type="InterPro" id="IPR005252">
    <property type="entry name" value="CoaBC"/>
</dbReference>
<comment type="similarity">
    <text evidence="3 4">In the C-terminal section; belongs to the PPC synthetase family.</text>
</comment>
<dbReference type="EMBL" id="CADCVQ010000099">
    <property type="protein sequence ID" value="CAA9506910.1"/>
    <property type="molecule type" value="Genomic_DNA"/>
</dbReference>
<comment type="pathway">
    <text evidence="3 4">Cofactor biosynthesis; coenzyme A biosynthesis; CoA from (R)-pantothenate: step 3/5.</text>
</comment>
<dbReference type="UniPathway" id="UPA00241">
    <property type="reaction ID" value="UER00353"/>
</dbReference>
<comment type="catalytic activity">
    <reaction evidence="3 4">
        <text>(R)-4'-phosphopantothenate + L-cysteine + CTP = N-[(R)-4-phosphopantothenoyl]-L-cysteine + CMP + diphosphate + H(+)</text>
        <dbReference type="Rhea" id="RHEA:19397"/>
        <dbReference type="ChEBI" id="CHEBI:10986"/>
        <dbReference type="ChEBI" id="CHEBI:15378"/>
        <dbReference type="ChEBI" id="CHEBI:33019"/>
        <dbReference type="ChEBI" id="CHEBI:35235"/>
        <dbReference type="ChEBI" id="CHEBI:37563"/>
        <dbReference type="ChEBI" id="CHEBI:59458"/>
        <dbReference type="ChEBI" id="CHEBI:60377"/>
        <dbReference type="EC" id="6.3.2.5"/>
    </reaction>
</comment>
<dbReference type="GO" id="GO:0004632">
    <property type="term" value="F:phosphopantothenate--cysteine ligase activity"/>
    <property type="evidence" value="ECO:0007669"/>
    <property type="project" value="UniProtKB-UniRule"/>
</dbReference>
<dbReference type="AlphaFoldDB" id="A0A6J4SW85"/>
<dbReference type="Pfam" id="PF04127">
    <property type="entry name" value="DFP"/>
    <property type="match status" value="1"/>
</dbReference>
<keyword evidence="3" id="KW-0479">Metal-binding</keyword>
<gene>
    <name evidence="3" type="primary">coaBC</name>
    <name evidence="7" type="ORF">AVDCRST_MAG67-2484</name>
</gene>
<comment type="function">
    <text evidence="4">Catalyzes two steps in the biosynthesis of coenzyme A. In the first step cysteine is conjugated to 4'-phosphopantothenate to form 4-phosphopantothenoylcysteine, in the latter compound is decarboxylated to form 4'-phosphopantotheine.</text>
</comment>
<dbReference type="NCBIfam" id="TIGR00521">
    <property type="entry name" value="coaBC_dfp"/>
    <property type="match status" value="1"/>
</dbReference>
<dbReference type="SUPFAM" id="SSF102645">
    <property type="entry name" value="CoaB-like"/>
    <property type="match status" value="1"/>
</dbReference>
<keyword evidence="3 4" id="KW-0436">Ligase</keyword>
<feature type="binding site" evidence="3">
    <location>
        <position position="361"/>
    </location>
    <ligand>
        <name>CTP</name>
        <dbReference type="ChEBI" id="CHEBI:37563"/>
    </ligand>
</feature>
<dbReference type="Gene3D" id="3.40.50.10300">
    <property type="entry name" value="CoaB-like"/>
    <property type="match status" value="1"/>
</dbReference>
<dbReference type="InterPro" id="IPR003382">
    <property type="entry name" value="Flavoprotein"/>
</dbReference>
<dbReference type="Pfam" id="PF02441">
    <property type="entry name" value="Flavoprotein"/>
    <property type="match status" value="1"/>
</dbReference>
<dbReference type="GO" id="GO:0046872">
    <property type="term" value="F:metal ion binding"/>
    <property type="evidence" value="ECO:0007669"/>
    <property type="project" value="UniProtKB-KW"/>
</dbReference>
<accession>A0A6J4SW85</accession>